<comment type="caution">
    <text evidence="1">The sequence shown here is derived from an EMBL/GenBank/DDBJ whole genome shotgun (WGS) entry which is preliminary data.</text>
</comment>
<dbReference type="InterPro" id="IPR023393">
    <property type="entry name" value="START-like_dom_sf"/>
</dbReference>
<dbReference type="Gene3D" id="3.30.530.20">
    <property type="match status" value="1"/>
</dbReference>
<proteinExistence type="predicted"/>
<accession>A0ABT8KHR2</accession>
<dbReference type="SUPFAM" id="SSF55961">
    <property type="entry name" value="Bet v1-like"/>
    <property type="match status" value="1"/>
</dbReference>
<dbReference type="EMBL" id="JAUJEA010000001">
    <property type="protein sequence ID" value="MDN5200245.1"/>
    <property type="molecule type" value="Genomic_DNA"/>
</dbReference>
<gene>
    <name evidence="1" type="ORF">QQ008_02710</name>
</gene>
<reference evidence="1" key="1">
    <citation type="submission" date="2023-06" db="EMBL/GenBank/DDBJ databases">
        <title>Genomic of Parafulvivirga corallium.</title>
        <authorList>
            <person name="Wang G."/>
        </authorList>
    </citation>
    <scope>NUCLEOTIDE SEQUENCE</scope>
    <source>
        <strain evidence="1">BMA10</strain>
    </source>
</reference>
<dbReference type="CDD" id="cd07812">
    <property type="entry name" value="SRPBCC"/>
    <property type="match status" value="1"/>
</dbReference>
<dbReference type="Proteomes" id="UP001172082">
    <property type="component" value="Unassembled WGS sequence"/>
</dbReference>
<organism evidence="1 2">
    <name type="scientific">Splendidivirga corallicola</name>
    <dbReference type="NCBI Taxonomy" id="3051826"/>
    <lineage>
        <taxon>Bacteria</taxon>
        <taxon>Pseudomonadati</taxon>
        <taxon>Bacteroidota</taxon>
        <taxon>Cytophagia</taxon>
        <taxon>Cytophagales</taxon>
        <taxon>Splendidivirgaceae</taxon>
        <taxon>Splendidivirga</taxon>
    </lineage>
</organism>
<evidence type="ECO:0000313" key="2">
    <source>
        <dbReference type="Proteomes" id="UP001172082"/>
    </source>
</evidence>
<name>A0ABT8KHR2_9BACT</name>
<dbReference type="RefSeq" id="WP_346750271.1">
    <property type="nucleotide sequence ID" value="NZ_JAUJEA010000001.1"/>
</dbReference>
<protein>
    <submittedName>
        <fullName evidence="1">SRPBCC family protein</fullName>
    </submittedName>
</protein>
<evidence type="ECO:0000313" key="1">
    <source>
        <dbReference type="EMBL" id="MDN5200245.1"/>
    </source>
</evidence>
<keyword evidence="2" id="KW-1185">Reference proteome</keyword>
<sequence>MRFICSVEIDLPVAKVIELFDNVDNIKEWQDGFVSYEHLSGTPGEPGATSRLVYQTEGGEIELIETIVVKNLPEEFIGTYEAKSMVNTMRNSFTSLGENKTRYDTEIEYTAFYGFIPKMMAFLMPGLFRKQTQKWLNQFKVFAEKEAMNTQTA</sequence>